<dbReference type="InterPro" id="IPR001303">
    <property type="entry name" value="Aldolase_II/adducin_N"/>
</dbReference>
<sequence length="256" mass="28400">MKPSEISEDEWKTRVDLAAFYRLCAHFDWTDLIYNHISARVPGEGEHFLLNPFGWTFDEVTASSLVKIDLDGGIVAPTDNKINRAGFVIHSAIHAARPDAACVMHAHTRAGMAVSMLEEGLMPLSQHAMMFTGRVGYHESEGFAMNLEERKRLAVDMGSNAVLMLRNHGTLVAGATIAETFSMMWHLEKAMQAQLDALATQRALTFPSDEVSQELGRIAFTGHLPPKAGVEPAPLGRLEWPAMLRMLDRKDPSFRT</sequence>
<dbReference type="AlphaFoldDB" id="A0A5Q0M8B3"/>
<name>A0A5Q0M8B3_VARPD</name>
<evidence type="ECO:0000259" key="2">
    <source>
        <dbReference type="SMART" id="SM01007"/>
    </source>
</evidence>
<organism evidence="3 4">
    <name type="scientific">Variovorax paradoxus</name>
    <dbReference type="NCBI Taxonomy" id="34073"/>
    <lineage>
        <taxon>Bacteria</taxon>
        <taxon>Pseudomonadati</taxon>
        <taxon>Pseudomonadota</taxon>
        <taxon>Betaproteobacteria</taxon>
        <taxon>Burkholderiales</taxon>
        <taxon>Comamonadaceae</taxon>
        <taxon>Variovorax</taxon>
    </lineage>
</organism>
<dbReference type="PANTHER" id="PTHR10672:SF3">
    <property type="entry name" value="PROTEIN HU-LI TAI SHAO"/>
    <property type="match status" value="1"/>
</dbReference>
<comment type="similarity">
    <text evidence="1">Belongs to the aldolase class II family.</text>
</comment>
<dbReference type="InterPro" id="IPR036409">
    <property type="entry name" value="Aldolase_II/adducin_N_sf"/>
</dbReference>
<dbReference type="GO" id="GO:0051015">
    <property type="term" value="F:actin filament binding"/>
    <property type="evidence" value="ECO:0007669"/>
    <property type="project" value="TreeGrafter"/>
</dbReference>
<dbReference type="RefSeq" id="WP_153283705.1">
    <property type="nucleotide sequence ID" value="NZ_CP045644.1"/>
</dbReference>
<protein>
    <submittedName>
        <fullName evidence="3">Class II aldolase/adducin family protein</fullName>
    </submittedName>
</protein>
<gene>
    <name evidence="3" type="ORF">GFK26_21160</name>
</gene>
<dbReference type="InterPro" id="IPR051017">
    <property type="entry name" value="Aldolase-II_Adducin_sf"/>
</dbReference>
<accession>A0A5Q0M8B3</accession>
<evidence type="ECO:0000313" key="3">
    <source>
        <dbReference type="EMBL" id="QFZ85087.1"/>
    </source>
</evidence>
<dbReference type="GO" id="GO:0005856">
    <property type="term" value="C:cytoskeleton"/>
    <property type="evidence" value="ECO:0007669"/>
    <property type="project" value="TreeGrafter"/>
</dbReference>
<dbReference type="SUPFAM" id="SSF53639">
    <property type="entry name" value="AraD/HMP-PK domain-like"/>
    <property type="match status" value="1"/>
</dbReference>
<evidence type="ECO:0000256" key="1">
    <source>
        <dbReference type="ARBA" id="ARBA00037961"/>
    </source>
</evidence>
<feature type="domain" description="Class II aldolase/adducin N-terminal" evidence="2">
    <location>
        <begin position="15"/>
        <end position="195"/>
    </location>
</feature>
<evidence type="ECO:0000313" key="4">
    <source>
        <dbReference type="Proteomes" id="UP000326780"/>
    </source>
</evidence>
<dbReference type="SMART" id="SM01007">
    <property type="entry name" value="Aldolase_II"/>
    <property type="match status" value="1"/>
</dbReference>
<dbReference type="Gene3D" id="3.40.225.10">
    <property type="entry name" value="Class II aldolase/adducin N-terminal domain"/>
    <property type="match status" value="1"/>
</dbReference>
<dbReference type="NCBIfam" id="NF005451">
    <property type="entry name" value="PRK07044.1"/>
    <property type="match status" value="1"/>
</dbReference>
<dbReference type="Proteomes" id="UP000326780">
    <property type="component" value="Chromosome"/>
</dbReference>
<reference evidence="3 4" key="1">
    <citation type="submission" date="2019-10" db="EMBL/GenBank/DDBJ databases">
        <title>Complete genome sequence of Variovorax paradoxus 5C-2.</title>
        <authorList>
            <person name="Gogoleva N.E."/>
            <person name="Balkin A.S."/>
        </authorList>
    </citation>
    <scope>NUCLEOTIDE SEQUENCE [LARGE SCALE GENOMIC DNA]</scope>
    <source>
        <strain evidence="3 4">5C-2</strain>
    </source>
</reference>
<dbReference type="EMBL" id="CP045644">
    <property type="protein sequence ID" value="QFZ85087.1"/>
    <property type="molecule type" value="Genomic_DNA"/>
</dbReference>
<proteinExistence type="inferred from homology"/>
<dbReference type="Pfam" id="PF00596">
    <property type="entry name" value="Aldolase_II"/>
    <property type="match status" value="1"/>
</dbReference>
<dbReference type="PANTHER" id="PTHR10672">
    <property type="entry name" value="ADDUCIN"/>
    <property type="match status" value="1"/>
</dbReference>